<organism evidence="1 2">
    <name type="scientific">Coniosporium uncinatum</name>
    <dbReference type="NCBI Taxonomy" id="93489"/>
    <lineage>
        <taxon>Eukaryota</taxon>
        <taxon>Fungi</taxon>
        <taxon>Dikarya</taxon>
        <taxon>Ascomycota</taxon>
        <taxon>Pezizomycotina</taxon>
        <taxon>Dothideomycetes</taxon>
        <taxon>Dothideomycetes incertae sedis</taxon>
        <taxon>Coniosporium</taxon>
    </lineage>
</organism>
<sequence length="143" mass="15526">LLTSAQILFLDSNIVKAACDRTTLRQQPRPTEKQLPINRQRKMNILTLLLAALPTTSLALAYPPSLIPSTLLPSKISAADILSKRANVGLYMCADPGWTGWCSHAYVPQGACIQRDTSGGGQQWFEGISSFGPDQGGYCVVYE</sequence>
<gene>
    <name evidence="1" type="ORF">LTS18_002247</name>
</gene>
<reference evidence="1" key="1">
    <citation type="submission" date="2024-09" db="EMBL/GenBank/DDBJ databases">
        <title>Black Yeasts Isolated from many extreme environments.</title>
        <authorList>
            <person name="Coleine C."/>
            <person name="Stajich J.E."/>
            <person name="Selbmann L."/>
        </authorList>
    </citation>
    <scope>NUCLEOTIDE SEQUENCE</scope>
    <source>
        <strain evidence="1">CCFEE 5737</strain>
    </source>
</reference>
<name>A0ACC3CST9_9PEZI</name>
<dbReference type="EMBL" id="JAWDJW010012459">
    <property type="protein sequence ID" value="KAK3044073.1"/>
    <property type="molecule type" value="Genomic_DNA"/>
</dbReference>
<evidence type="ECO:0000313" key="2">
    <source>
        <dbReference type="Proteomes" id="UP001186974"/>
    </source>
</evidence>
<feature type="non-terminal residue" evidence="1">
    <location>
        <position position="1"/>
    </location>
</feature>
<evidence type="ECO:0000313" key="1">
    <source>
        <dbReference type="EMBL" id="KAK3044073.1"/>
    </source>
</evidence>
<accession>A0ACC3CST9</accession>
<dbReference type="Proteomes" id="UP001186974">
    <property type="component" value="Unassembled WGS sequence"/>
</dbReference>
<protein>
    <submittedName>
        <fullName evidence="1">Uncharacterized protein</fullName>
    </submittedName>
</protein>
<proteinExistence type="predicted"/>
<comment type="caution">
    <text evidence="1">The sequence shown here is derived from an EMBL/GenBank/DDBJ whole genome shotgun (WGS) entry which is preliminary data.</text>
</comment>
<keyword evidence="2" id="KW-1185">Reference proteome</keyword>